<dbReference type="AlphaFoldDB" id="A0A6T9XXB7"/>
<dbReference type="EMBL" id="LR812090">
    <property type="protein sequence ID" value="CAB9493419.1"/>
    <property type="molecule type" value="Genomic_DNA"/>
</dbReference>
<reference evidence="1 2" key="1">
    <citation type="submission" date="2020-06" db="EMBL/GenBank/DDBJ databases">
        <authorList>
            <person name="Duchaud E."/>
        </authorList>
    </citation>
    <scope>NUCLEOTIDE SEQUENCE [LARGE SCALE GENOMIC DNA]</scope>
    <source>
        <strain evidence="1">Alteromonas fortis</strain>
    </source>
</reference>
<evidence type="ECO:0000313" key="1">
    <source>
        <dbReference type="EMBL" id="CAB9493419.1"/>
    </source>
</evidence>
<accession>A0A6T9XXB7</accession>
<organism evidence="1 2">
    <name type="scientific">Alteromonas macleodii</name>
    <name type="common">Pseudoalteromonas macleodii</name>
    <dbReference type="NCBI Taxonomy" id="28108"/>
    <lineage>
        <taxon>Bacteria</taxon>
        <taxon>Pseudomonadati</taxon>
        <taxon>Pseudomonadota</taxon>
        <taxon>Gammaproteobacteria</taxon>
        <taxon>Alteromonadales</taxon>
        <taxon>Alteromonadaceae</taxon>
        <taxon>Alteromonas/Salinimonas group</taxon>
        <taxon>Alteromonas</taxon>
    </lineage>
</organism>
<protein>
    <submittedName>
        <fullName evidence="1">Uncharacterized protein</fullName>
    </submittedName>
</protein>
<gene>
    <name evidence="1" type="ORF">ALFOR1_30332</name>
</gene>
<proteinExistence type="predicted"/>
<dbReference type="Proteomes" id="UP000509458">
    <property type="component" value="Chromosome"/>
</dbReference>
<sequence>MQKIRSEVDMTQAQSITHLSCFIEAVAIAKQNKCDNCDDLKALLQQKGYEALIASETVEELSPQLPLAS</sequence>
<name>A0A6T9XXB7_ALTMA</name>
<dbReference type="RefSeq" id="WP_232091135.1">
    <property type="nucleotide sequence ID" value="NZ_LR812090.1"/>
</dbReference>
<evidence type="ECO:0000313" key="2">
    <source>
        <dbReference type="Proteomes" id="UP000509458"/>
    </source>
</evidence>